<feature type="compositionally biased region" description="Basic and acidic residues" evidence="1">
    <location>
        <begin position="68"/>
        <end position="84"/>
    </location>
</feature>
<feature type="region of interest" description="Disordered" evidence="1">
    <location>
        <begin position="59"/>
        <end position="85"/>
    </location>
</feature>
<keyword evidence="4" id="KW-1185">Reference proteome</keyword>
<keyword evidence="2" id="KW-0472">Membrane</keyword>
<name>A0A6G1LG96_9PEZI</name>
<accession>A0A6G1LG96</accession>
<feature type="transmembrane region" description="Helical" evidence="2">
    <location>
        <begin position="245"/>
        <end position="264"/>
    </location>
</feature>
<evidence type="ECO:0000256" key="1">
    <source>
        <dbReference type="SAM" id="MobiDB-lite"/>
    </source>
</evidence>
<keyword evidence="2" id="KW-0812">Transmembrane</keyword>
<dbReference type="OrthoDB" id="2589563at2759"/>
<protein>
    <submittedName>
        <fullName evidence="3">Uncharacterized protein</fullName>
    </submittedName>
</protein>
<dbReference type="Proteomes" id="UP000799436">
    <property type="component" value="Unassembled WGS sequence"/>
</dbReference>
<evidence type="ECO:0000256" key="2">
    <source>
        <dbReference type="SAM" id="Phobius"/>
    </source>
</evidence>
<proteinExistence type="predicted"/>
<feature type="region of interest" description="Disordered" evidence="1">
    <location>
        <begin position="100"/>
        <end position="126"/>
    </location>
</feature>
<evidence type="ECO:0000313" key="3">
    <source>
        <dbReference type="EMBL" id="KAF2771973.1"/>
    </source>
</evidence>
<evidence type="ECO:0000313" key="4">
    <source>
        <dbReference type="Proteomes" id="UP000799436"/>
    </source>
</evidence>
<feature type="transmembrane region" description="Helical" evidence="2">
    <location>
        <begin position="20"/>
        <end position="40"/>
    </location>
</feature>
<sequence length="302" mass="33132">MSRVTLKSLQPPASLIPNIFTPSLLAVPAASSSLLLSVVITMPEMQQRADANLIPTKITASDSSKNAQFRDARESTESLDRDPHQPVVIPPWLHLNNSADDARLLPSRPGKAVPNSRHYRPPQQLPSHYKLGRKWDHLRSPSPPLLSIPITDHQQRWRPFMYSGPNPQEQQAQARVVGSGWIAQQEGGAASGPGVGFLGWREEDELAADGSGGVNGGLIGGGFQGLMYRGKWLISPERQERTVRLFWVSYAALSILFQVFPALWRLWKDLHVSGPAHPSIGLCPGSPTLLKPYRCSASPCQP</sequence>
<gene>
    <name evidence="3" type="ORF">EJ03DRAFT_12192</name>
</gene>
<dbReference type="EMBL" id="ML995817">
    <property type="protein sequence ID" value="KAF2771973.1"/>
    <property type="molecule type" value="Genomic_DNA"/>
</dbReference>
<dbReference type="AlphaFoldDB" id="A0A6G1LG96"/>
<organism evidence="3 4">
    <name type="scientific">Teratosphaeria nubilosa</name>
    <dbReference type="NCBI Taxonomy" id="161662"/>
    <lineage>
        <taxon>Eukaryota</taxon>
        <taxon>Fungi</taxon>
        <taxon>Dikarya</taxon>
        <taxon>Ascomycota</taxon>
        <taxon>Pezizomycotina</taxon>
        <taxon>Dothideomycetes</taxon>
        <taxon>Dothideomycetidae</taxon>
        <taxon>Mycosphaerellales</taxon>
        <taxon>Teratosphaeriaceae</taxon>
        <taxon>Teratosphaeria</taxon>
    </lineage>
</organism>
<reference evidence="3" key="1">
    <citation type="journal article" date="2020" name="Stud. Mycol.">
        <title>101 Dothideomycetes genomes: a test case for predicting lifestyles and emergence of pathogens.</title>
        <authorList>
            <person name="Haridas S."/>
            <person name="Albert R."/>
            <person name="Binder M."/>
            <person name="Bloem J."/>
            <person name="Labutti K."/>
            <person name="Salamov A."/>
            <person name="Andreopoulos B."/>
            <person name="Baker S."/>
            <person name="Barry K."/>
            <person name="Bills G."/>
            <person name="Bluhm B."/>
            <person name="Cannon C."/>
            <person name="Castanera R."/>
            <person name="Culley D."/>
            <person name="Daum C."/>
            <person name="Ezra D."/>
            <person name="Gonzalez J."/>
            <person name="Henrissat B."/>
            <person name="Kuo A."/>
            <person name="Liang C."/>
            <person name="Lipzen A."/>
            <person name="Lutzoni F."/>
            <person name="Magnuson J."/>
            <person name="Mondo S."/>
            <person name="Nolan M."/>
            <person name="Ohm R."/>
            <person name="Pangilinan J."/>
            <person name="Park H.-J."/>
            <person name="Ramirez L."/>
            <person name="Alfaro M."/>
            <person name="Sun H."/>
            <person name="Tritt A."/>
            <person name="Yoshinaga Y."/>
            <person name="Zwiers L.-H."/>
            <person name="Turgeon B."/>
            <person name="Goodwin S."/>
            <person name="Spatafora J."/>
            <person name="Crous P."/>
            <person name="Grigoriev I."/>
        </authorList>
    </citation>
    <scope>NUCLEOTIDE SEQUENCE</scope>
    <source>
        <strain evidence="3">CBS 116005</strain>
    </source>
</reference>
<keyword evidence="2" id="KW-1133">Transmembrane helix</keyword>